<evidence type="ECO:0000256" key="6">
    <source>
        <dbReference type="ARBA" id="ARBA00023054"/>
    </source>
</evidence>
<dbReference type="Proteomes" id="UP000530670">
    <property type="component" value="Unassembled WGS sequence"/>
</dbReference>
<comment type="caution">
    <text evidence="13">The sequence shown here is derived from an EMBL/GenBank/DDBJ whole genome shotgun (WGS) entry which is preliminary data.</text>
</comment>
<keyword evidence="14" id="KW-1185">Reference proteome</keyword>
<evidence type="ECO:0000256" key="4">
    <source>
        <dbReference type="ARBA" id="ARBA00022946"/>
    </source>
</evidence>
<feature type="coiled-coil region" evidence="11">
    <location>
        <begin position="294"/>
        <end position="321"/>
    </location>
</feature>
<dbReference type="GO" id="GO:0005743">
    <property type="term" value="C:mitochondrial inner membrane"/>
    <property type="evidence" value="ECO:0007669"/>
    <property type="project" value="UniProtKB-SubCell"/>
</dbReference>
<name>A0A8H5VU24_9HYPO</name>
<evidence type="ECO:0000256" key="12">
    <source>
        <dbReference type="SAM" id="MobiDB-lite"/>
    </source>
</evidence>
<comment type="subcellular location">
    <subcellularLocation>
        <location evidence="10">Mitochondrion inner membrane</location>
        <topology evidence="10">Multi-pass membrane protein</topology>
    </subcellularLocation>
</comment>
<dbReference type="EMBL" id="JAAQRI010000130">
    <property type="protein sequence ID" value="KAF5634443.1"/>
    <property type="molecule type" value="Genomic_DNA"/>
</dbReference>
<evidence type="ECO:0000256" key="1">
    <source>
        <dbReference type="ARBA" id="ARBA00007472"/>
    </source>
</evidence>
<comment type="subunit">
    <text evidence="10">Homooligomer.</text>
</comment>
<protein>
    <recommendedName>
        <fullName evidence="10">Sensitive to high expression protein 9, mitochondrial</fullName>
    </recommendedName>
</protein>
<evidence type="ECO:0000256" key="5">
    <source>
        <dbReference type="ARBA" id="ARBA00022989"/>
    </source>
</evidence>
<dbReference type="AlphaFoldDB" id="A0A8H5VU24"/>
<keyword evidence="3 10" id="KW-0999">Mitochondrion inner membrane</keyword>
<comment type="function">
    <text evidence="9">Required for the maintenance of the structure of the mitochondrial inner membrane. Involved in mitochondrial morphology. Causes growth arrest when highly overexpressed.</text>
</comment>
<keyword evidence="8 10" id="KW-0472">Membrane</keyword>
<dbReference type="PANTHER" id="PTHR31961">
    <property type="entry name" value="SENSITIVE TO HIGH EXPRESSION PROTEIN 9, MITOCHONDRIAL"/>
    <property type="match status" value="1"/>
</dbReference>
<feature type="compositionally biased region" description="Basic and acidic residues" evidence="12">
    <location>
        <begin position="219"/>
        <end position="238"/>
    </location>
</feature>
<feature type="compositionally biased region" description="Basic and acidic residues" evidence="12">
    <location>
        <begin position="163"/>
        <end position="177"/>
    </location>
</feature>
<keyword evidence="6 11" id="KW-0175">Coiled coil</keyword>
<evidence type="ECO:0000256" key="9">
    <source>
        <dbReference type="ARBA" id="ARBA00024807"/>
    </source>
</evidence>
<dbReference type="GeneID" id="59305554"/>
<evidence type="ECO:0000256" key="8">
    <source>
        <dbReference type="ARBA" id="ARBA00023136"/>
    </source>
</evidence>
<keyword evidence="4 10" id="KW-0809">Transit peptide</keyword>
<evidence type="ECO:0000256" key="10">
    <source>
        <dbReference type="RuleBase" id="RU364128"/>
    </source>
</evidence>
<evidence type="ECO:0000256" key="3">
    <source>
        <dbReference type="ARBA" id="ARBA00022792"/>
    </source>
</evidence>
<evidence type="ECO:0000256" key="7">
    <source>
        <dbReference type="ARBA" id="ARBA00023128"/>
    </source>
</evidence>
<reference evidence="13 14" key="1">
    <citation type="submission" date="2020-05" db="EMBL/GenBank/DDBJ databases">
        <title>Identification and distribution of gene clusters putatively required for synthesis of sphingolipid metabolism inhibitors in phylogenetically diverse species of the filamentous fungus Fusarium.</title>
        <authorList>
            <person name="Kim H.-S."/>
            <person name="Busman M."/>
            <person name="Brown D.W."/>
            <person name="Divon H."/>
            <person name="Uhlig S."/>
            <person name="Proctor R.H."/>
        </authorList>
    </citation>
    <scope>NUCLEOTIDE SEQUENCE [LARGE SCALE GENOMIC DNA]</scope>
    <source>
        <strain evidence="13 14">NRRL 66243</strain>
    </source>
</reference>
<feature type="transmembrane region" description="Helical" evidence="10">
    <location>
        <begin position="564"/>
        <end position="587"/>
    </location>
</feature>
<sequence length="590" mass="66094">MYLPLNTLFSLQLHWNKAPKGPDWPESHSIALPVKDPGQGEQGGDYIRPCSGGRKYPGYGAGCSFIGSAHAFIPSSQQLLPSFKSNRSPSTSPLRYTLPLVAMQPLARPAVRLVWNHARFGLDRSARPGRSCWGPSIVQSSTICVRCNFQAIGLRARLYSTERPPRDSEKSSRTNKDVEDELESILKPRPNVFKELQPPADIPKLEDVKSTNATSESAAPKDPEPEPPKAETDTKPSDETSQSQAPSGLQNLRHLTLNHMNELKERFSGAMDRLQSRAMNASQTLNDITGYTDIEAIKHQNAKLEADLAAAHERVREARQEYKTSNASRATTQREVTTLLARKDSWSPIDLERFTELYRADHTLEGKVASSQEALTEAEMEEQRLSQQLNAGILKRYHEEQIWSDRIRRASTWGTWGLMGMNFLLFVILQFVAEPWKRRRLVRGVVAEEKAVLEEVRGELEQVKLAIENQKTLSTVEETPEAEAEAIAEAVASENVLPGESLMVEETKSSQEPIAAFESVAEVPFSEPLPTRTWQEALMDPEWWKAKSQDMYSERRIDLRMRDVSLLVLEGALAGAVFTGSIALLLVRRS</sequence>
<feature type="compositionally biased region" description="Polar residues" evidence="12">
    <location>
        <begin position="239"/>
        <end position="250"/>
    </location>
</feature>
<keyword evidence="7 10" id="KW-0496">Mitochondrion</keyword>
<dbReference type="PANTHER" id="PTHR31961:SF3">
    <property type="entry name" value="SENSITIVE TO HIGH EXPRESSION PROTEIN 9, MITOCHONDRIAL"/>
    <property type="match status" value="1"/>
</dbReference>
<evidence type="ECO:0000256" key="2">
    <source>
        <dbReference type="ARBA" id="ARBA00022692"/>
    </source>
</evidence>
<dbReference type="OrthoDB" id="5595506at2759"/>
<feature type="transmembrane region" description="Helical" evidence="10">
    <location>
        <begin position="413"/>
        <end position="433"/>
    </location>
</feature>
<gene>
    <name evidence="13" type="ORF">FTJAE_6650</name>
</gene>
<dbReference type="RefSeq" id="XP_037206193.1">
    <property type="nucleotide sequence ID" value="XM_037353284.1"/>
</dbReference>
<dbReference type="Pfam" id="PF05546">
    <property type="entry name" value="She9_MDM33"/>
    <property type="match status" value="1"/>
</dbReference>
<evidence type="ECO:0000313" key="14">
    <source>
        <dbReference type="Proteomes" id="UP000530670"/>
    </source>
</evidence>
<accession>A0A8H5VU24</accession>
<feature type="region of interest" description="Disordered" evidence="12">
    <location>
        <begin position="160"/>
        <end position="250"/>
    </location>
</feature>
<dbReference type="GO" id="GO:0007007">
    <property type="term" value="P:inner mitochondrial membrane organization"/>
    <property type="evidence" value="ECO:0007669"/>
    <property type="project" value="TreeGrafter"/>
</dbReference>
<keyword evidence="5 10" id="KW-1133">Transmembrane helix</keyword>
<comment type="similarity">
    <text evidence="1 10">Belongs to the SHE9 family.</text>
</comment>
<evidence type="ECO:0000256" key="11">
    <source>
        <dbReference type="SAM" id="Coils"/>
    </source>
</evidence>
<proteinExistence type="inferred from homology"/>
<dbReference type="InterPro" id="IPR008839">
    <property type="entry name" value="MDM33_fungi"/>
</dbReference>
<evidence type="ECO:0000313" key="13">
    <source>
        <dbReference type="EMBL" id="KAF5634443.1"/>
    </source>
</evidence>
<organism evidence="13 14">
    <name type="scientific">Fusarium tjaetaba</name>
    <dbReference type="NCBI Taxonomy" id="1567544"/>
    <lineage>
        <taxon>Eukaryota</taxon>
        <taxon>Fungi</taxon>
        <taxon>Dikarya</taxon>
        <taxon>Ascomycota</taxon>
        <taxon>Pezizomycotina</taxon>
        <taxon>Sordariomycetes</taxon>
        <taxon>Hypocreomycetidae</taxon>
        <taxon>Hypocreales</taxon>
        <taxon>Nectriaceae</taxon>
        <taxon>Fusarium</taxon>
        <taxon>Fusarium fujikuroi species complex</taxon>
    </lineage>
</organism>
<keyword evidence="2 10" id="KW-0812">Transmembrane</keyword>
<feature type="coiled-coil region" evidence="11">
    <location>
        <begin position="446"/>
        <end position="473"/>
    </location>
</feature>